<gene>
    <name evidence="2" type="ORF">NP233_g7025</name>
</gene>
<keyword evidence="1" id="KW-0175">Coiled coil</keyword>
<evidence type="ECO:0000313" key="3">
    <source>
        <dbReference type="Proteomes" id="UP001213000"/>
    </source>
</evidence>
<protein>
    <submittedName>
        <fullName evidence="2">Uncharacterized protein</fullName>
    </submittedName>
</protein>
<dbReference type="AlphaFoldDB" id="A0AAD5VVH2"/>
<name>A0AAD5VVH2_9AGAR</name>
<evidence type="ECO:0000256" key="1">
    <source>
        <dbReference type="SAM" id="Coils"/>
    </source>
</evidence>
<proteinExistence type="predicted"/>
<dbReference type="Proteomes" id="UP001213000">
    <property type="component" value="Unassembled WGS sequence"/>
</dbReference>
<dbReference type="EMBL" id="JANIEX010000490">
    <property type="protein sequence ID" value="KAJ3566401.1"/>
    <property type="molecule type" value="Genomic_DNA"/>
</dbReference>
<reference evidence="2" key="1">
    <citation type="submission" date="2022-07" db="EMBL/GenBank/DDBJ databases">
        <title>Genome Sequence of Leucocoprinus birnbaumii.</title>
        <authorList>
            <person name="Buettner E."/>
        </authorList>
    </citation>
    <scope>NUCLEOTIDE SEQUENCE</scope>
    <source>
        <strain evidence="2">VT141</strain>
    </source>
</reference>
<feature type="coiled-coil region" evidence="1">
    <location>
        <begin position="56"/>
        <end position="83"/>
    </location>
</feature>
<keyword evidence="3" id="KW-1185">Reference proteome</keyword>
<sequence>MSHDFPPAVFWLHFMARGHKAAALPTCFEENAETNLVCCTLCPKYLPAYPDRWITCKSHKAHLDSQEHKKATLEENKAHLEQTRLAAAEGLSLPTCPVQPLSKPPVKAFLTSIESMNGEAKFWNDYNTNDQSIDMGSIGETTDLVHLRFEQKLDAQLEHWSSWTDIGDNEKEAILDPEYYEMKENVAQDTEVEDIISTLGCHLQTAELRSVDMW</sequence>
<accession>A0AAD5VVH2</accession>
<evidence type="ECO:0000313" key="2">
    <source>
        <dbReference type="EMBL" id="KAJ3566401.1"/>
    </source>
</evidence>
<organism evidence="2 3">
    <name type="scientific">Leucocoprinus birnbaumii</name>
    <dbReference type="NCBI Taxonomy" id="56174"/>
    <lineage>
        <taxon>Eukaryota</taxon>
        <taxon>Fungi</taxon>
        <taxon>Dikarya</taxon>
        <taxon>Basidiomycota</taxon>
        <taxon>Agaricomycotina</taxon>
        <taxon>Agaricomycetes</taxon>
        <taxon>Agaricomycetidae</taxon>
        <taxon>Agaricales</taxon>
        <taxon>Agaricineae</taxon>
        <taxon>Agaricaceae</taxon>
        <taxon>Leucocoprinus</taxon>
    </lineage>
</organism>
<comment type="caution">
    <text evidence="2">The sequence shown here is derived from an EMBL/GenBank/DDBJ whole genome shotgun (WGS) entry which is preliminary data.</text>
</comment>